<sequence length="103" mass="11901">MSKIEILPISKPLNVGTRIHWDEDLQCLYYVDVPNSLVYKYDINTGETTEAKVVKLNSHASDIRRYDHPKCILLVGRFKFNLAANNRTKVSTIFPMSDKLKLF</sequence>
<dbReference type="Gene3D" id="2.120.10.30">
    <property type="entry name" value="TolB, C-terminal domain"/>
    <property type="match status" value="1"/>
</dbReference>
<name>A0ABQ9J6Z7_9CUCU</name>
<evidence type="ECO:0000313" key="1">
    <source>
        <dbReference type="EMBL" id="KAJ8973404.1"/>
    </source>
</evidence>
<keyword evidence="2" id="KW-1185">Reference proteome</keyword>
<evidence type="ECO:0000313" key="2">
    <source>
        <dbReference type="Proteomes" id="UP001162164"/>
    </source>
</evidence>
<dbReference type="SUPFAM" id="SSF63829">
    <property type="entry name" value="Calcium-dependent phosphotriesterase"/>
    <property type="match status" value="1"/>
</dbReference>
<reference evidence="1" key="1">
    <citation type="journal article" date="2023" name="Insect Mol. Biol.">
        <title>Genome sequencing provides insights into the evolution of gene families encoding plant cell wall-degrading enzymes in longhorned beetles.</title>
        <authorList>
            <person name="Shin N.R."/>
            <person name="Okamura Y."/>
            <person name="Kirsch R."/>
            <person name="Pauchet Y."/>
        </authorList>
    </citation>
    <scope>NUCLEOTIDE SEQUENCE</scope>
    <source>
        <strain evidence="1">MMC_N1</strain>
    </source>
</reference>
<organism evidence="1 2">
    <name type="scientific">Molorchus minor</name>
    <dbReference type="NCBI Taxonomy" id="1323400"/>
    <lineage>
        <taxon>Eukaryota</taxon>
        <taxon>Metazoa</taxon>
        <taxon>Ecdysozoa</taxon>
        <taxon>Arthropoda</taxon>
        <taxon>Hexapoda</taxon>
        <taxon>Insecta</taxon>
        <taxon>Pterygota</taxon>
        <taxon>Neoptera</taxon>
        <taxon>Endopterygota</taxon>
        <taxon>Coleoptera</taxon>
        <taxon>Polyphaga</taxon>
        <taxon>Cucujiformia</taxon>
        <taxon>Chrysomeloidea</taxon>
        <taxon>Cerambycidae</taxon>
        <taxon>Lamiinae</taxon>
        <taxon>Monochamini</taxon>
        <taxon>Molorchus</taxon>
    </lineage>
</organism>
<comment type="caution">
    <text evidence="1">The sequence shown here is derived from an EMBL/GenBank/DDBJ whole genome shotgun (WGS) entry which is preliminary data.</text>
</comment>
<dbReference type="Proteomes" id="UP001162164">
    <property type="component" value="Unassembled WGS sequence"/>
</dbReference>
<gene>
    <name evidence="1" type="ORF">NQ317_006470</name>
</gene>
<dbReference type="InterPro" id="IPR011042">
    <property type="entry name" value="6-blade_b-propeller_TolB-like"/>
</dbReference>
<proteinExistence type="predicted"/>
<accession>A0ABQ9J6Z7</accession>
<protein>
    <submittedName>
        <fullName evidence="1">Uncharacterized protein</fullName>
    </submittedName>
</protein>
<dbReference type="EMBL" id="JAPWTJ010001181">
    <property type="protein sequence ID" value="KAJ8973404.1"/>
    <property type="molecule type" value="Genomic_DNA"/>
</dbReference>